<sequence>MPYFRVTVTDPDLPTDVQRTLAEGLTRLAVSVLHKSSARTIVHINLVPAGSYYVDGKPLTGGRDAHVEASITLGTNSAAEKAAFIAKAGELLSDTLGPLPRCGVALHELHPESYGYNGVTQFDYYRRAGDVPAAVAAR</sequence>
<dbReference type="InterPro" id="IPR014347">
    <property type="entry name" value="Tautomerase/MIF_sf"/>
</dbReference>
<evidence type="ECO:0000313" key="2">
    <source>
        <dbReference type="Proteomes" id="UP000262477"/>
    </source>
</evidence>
<dbReference type="RefSeq" id="WP_128508858.1">
    <property type="nucleotide sequence ID" value="NZ_QUAC01000169.1"/>
</dbReference>
<name>A0A371Q0Z2_STRIH</name>
<dbReference type="OrthoDB" id="3231848at2"/>
<evidence type="ECO:0000313" key="1">
    <source>
        <dbReference type="EMBL" id="REK88402.1"/>
    </source>
</evidence>
<dbReference type="Gene3D" id="3.30.429.10">
    <property type="entry name" value="Macrophage Migration Inhibitory Factor"/>
    <property type="match status" value="2"/>
</dbReference>
<keyword evidence="2" id="KW-1185">Reference proteome</keyword>
<dbReference type="Proteomes" id="UP000262477">
    <property type="component" value="Unassembled WGS sequence"/>
</dbReference>
<protein>
    <submittedName>
        <fullName evidence="1">Uncharacterized protein</fullName>
    </submittedName>
</protein>
<organism evidence="1 2">
    <name type="scientific">Streptomyces inhibens</name>
    <dbReference type="NCBI Taxonomy" id="2293571"/>
    <lineage>
        <taxon>Bacteria</taxon>
        <taxon>Bacillati</taxon>
        <taxon>Actinomycetota</taxon>
        <taxon>Actinomycetes</taxon>
        <taxon>Kitasatosporales</taxon>
        <taxon>Streptomycetaceae</taxon>
        <taxon>Streptomyces</taxon>
    </lineage>
</organism>
<proteinExistence type="predicted"/>
<dbReference type="SUPFAM" id="SSF55331">
    <property type="entry name" value="Tautomerase/MIF"/>
    <property type="match status" value="1"/>
</dbReference>
<dbReference type="AlphaFoldDB" id="A0A371Q0Z2"/>
<dbReference type="EMBL" id="QUAC01000169">
    <property type="protein sequence ID" value="REK88402.1"/>
    <property type="molecule type" value="Genomic_DNA"/>
</dbReference>
<comment type="caution">
    <text evidence="1">The sequence shown here is derived from an EMBL/GenBank/DDBJ whole genome shotgun (WGS) entry which is preliminary data.</text>
</comment>
<accession>A0A371Q0Z2</accession>
<reference evidence="1 2" key="1">
    <citation type="submission" date="2018-08" db="EMBL/GenBank/DDBJ databases">
        <title>Streptomyces NEAU-D10 sp. nov., a novel Actinomycete isolated from soil.</title>
        <authorList>
            <person name="Jin L."/>
        </authorList>
    </citation>
    <scope>NUCLEOTIDE SEQUENCE [LARGE SCALE GENOMIC DNA]</scope>
    <source>
        <strain evidence="1 2">NEAU-D10</strain>
    </source>
</reference>
<gene>
    <name evidence="1" type="ORF">DY245_21460</name>
</gene>